<protein>
    <submittedName>
        <fullName evidence="1">Tetratricopeptide repeat protein</fullName>
    </submittedName>
</protein>
<proteinExistence type="predicted"/>
<dbReference type="Gene3D" id="1.25.40.10">
    <property type="entry name" value="Tetratricopeptide repeat domain"/>
    <property type="match status" value="1"/>
</dbReference>
<gene>
    <name evidence="1" type="ORF">D0962_01660</name>
</gene>
<dbReference type="Proteomes" id="UP000473574">
    <property type="component" value="Unassembled WGS sequence"/>
</dbReference>
<evidence type="ECO:0000313" key="2">
    <source>
        <dbReference type="Proteomes" id="UP000473574"/>
    </source>
</evidence>
<dbReference type="InterPro" id="IPR011990">
    <property type="entry name" value="TPR-like_helical_dom_sf"/>
</dbReference>
<accession>A0A6M0S0L7</accession>
<dbReference type="Pfam" id="PF13374">
    <property type="entry name" value="TPR_10"/>
    <property type="match status" value="1"/>
</dbReference>
<sequence>MGTLAYAQNDVPQAQEYLDQALSMAKETLGEDHLSHPQTTLYHRRHHVLTGAVSNFLNKTSLCVISTQGITVPI</sequence>
<dbReference type="EMBL" id="QZCE01000001">
    <property type="protein sequence ID" value="NEZ61492.1"/>
    <property type="molecule type" value="Genomic_DNA"/>
</dbReference>
<name>A0A6M0S0L7_9CYAN</name>
<dbReference type="AlphaFoldDB" id="A0A6M0S0L7"/>
<evidence type="ECO:0000313" key="1">
    <source>
        <dbReference type="EMBL" id="NEZ61492.1"/>
    </source>
</evidence>
<organism evidence="1 2">
    <name type="scientific">Adonisia turfae CCMR0082</name>
    <dbReference type="NCBI Taxonomy" id="2304604"/>
    <lineage>
        <taxon>Bacteria</taxon>
        <taxon>Bacillati</taxon>
        <taxon>Cyanobacteriota</taxon>
        <taxon>Adonisia</taxon>
        <taxon>Adonisia turfae</taxon>
    </lineage>
</organism>
<reference evidence="1 2" key="1">
    <citation type="journal article" date="2020" name="Microb. Ecol.">
        <title>Ecogenomics of the Marine Benthic Filamentous Cyanobacterium Adonisia.</title>
        <authorList>
            <person name="Walter J.M."/>
            <person name="Coutinho F.H."/>
            <person name="Leomil L."/>
            <person name="Hargreaves P.I."/>
            <person name="Campeao M.E."/>
            <person name="Vieira V.V."/>
            <person name="Silva B.S."/>
            <person name="Fistarol G.O."/>
            <person name="Salomon P.S."/>
            <person name="Sawabe T."/>
            <person name="Mino S."/>
            <person name="Hosokawa M."/>
            <person name="Miyashita H."/>
            <person name="Maruyama F."/>
            <person name="van Verk M.C."/>
            <person name="Dutilh B.E."/>
            <person name="Thompson C.C."/>
            <person name="Thompson F.L."/>
        </authorList>
    </citation>
    <scope>NUCLEOTIDE SEQUENCE [LARGE SCALE GENOMIC DNA]</scope>
    <source>
        <strain evidence="1 2">CCMR0082</strain>
    </source>
</reference>
<comment type="caution">
    <text evidence="1">The sequence shown here is derived from an EMBL/GenBank/DDBJ whole genome shotgun (WGS) entry which is preliminary data.</text>
</comment>